<comment type="caution">
    <text evidence="1">The sequence shown here is derived from an EMBL/GenBank/DDBJ whole genome shotgun (WGS) entry which is preliminary data.</text>
</comment>
<name>A0A6A3X957_9STRA</name>
<dbReference type="PANTHER" id="PTHR37067">
    <property type="entry name" value="PX DOMAIN-CONTAINING PROTEIN"/>
    <property type="match status" value="1"/>
</dbReference>
<reference evidence="1 2" key="1">
    <citation type="submission" date="2018-08" db="EMBL/GenBank/DDBJ databases">
        <title>Genomic investigation of the strawberry pathogen Phytophthora fragariae indicates pathogenicity is determined by transcriptional variation in three key races.</title>
        <authorList>
            <person name="Adams T.M."/>
            <person name="Armitage A.D."/>
            <person name="Sobczyk M.K."/>
            <person name="Bates H.J."/>
            <person name="Dunwell J.M."/>
            <person name="Nellist C.F."/>
            <person name="Harrison R.J."/>
        </authorList>
    </citation>
    <scope>NUCLEOTIDE SEQUENCE [LARGE SCALE GENOMIC DNA]</scope>
    <source>
        <strain evidence="1 2">BC-1</strain>
    </source>
</reference>
<evidence type="ECO:0000313" key="2">
    <source>
        <dbReference type="Proteomes" id="UP000440367"/>
    </source>
</evidence>
<protein>
    <submittedName>
        <fullName evidence="1">Uncharacterized protein</fullName>
    </submittedName>
</protein>
<organism evidence="1 2">
    <name type="scientific">Phytophthora fragariae</name>
    <dbReference type="NCBI Taxonomy" id="53985"/>
    <lineage>
        <taxon>Eukaryota</taxon>
        <taxon>Sar</taxon>
        <taxon>Stramenopiles</taxon>
        <taxon>Oomycota</taxon>
        <taxon>Peronosporomycetes</taxon>
        <taxon>Peronosporales</taxon>
        <taxon>Peronosporaceae</taxon>
        <taxon>Phytophthora</taxon>
    </lineage>
</organism>
<sequence length="217" mass="23841">MNHNRIWRLNQQAFNGKVTSWLDANRTRVCNEIREKAPDDAPDNKWWVMLVSLNAVTTILASTCQRLQGLTTLLQQPAAQLSYLRVRLLDSGKVEGPLPPARIQQLVLFSEPGIRALCAVKLADARVFIEGQGQIAINALASLDPDDTDETIRSIAELYAGLVGGIATIVATISQTNQPSCDKELPPVQNFLRCNHINSLKCGQAPFVISLVDTKVD</sequence>
<proteinExistence type="predicted"/>
<dbReference type="PANTHER" id="PTHR37067:SF3">
    <property type="entry name" value="PX DOMAIN-CONTAINING PROTEIN"/>
    <property type="match status" value="1"/>
</dbReference>
<accession>A0A6A3X957</accession>
<dbReference type="AlphaFoldDB" id="A0A6A3X957"/>
<evidence type="ECO:0000313" key="1">
    <source>
        <dbReference type="EMBL" id="KAE9194649.1"/>
    </source>
</evidence>
<dbReference type="Proteomes" id="UP000440367">
    <property type="component" value="Unassembled WGS sequence"/>
</dbReference>
<dbReference type="EMBL" id="QXGD01002037">
    <property type="protein sequence ID" value="KAE9194649.1"/>
    <property type="molecule type" value="Genomic_DNA"/>
</dbReference>
<gene>
    <name evidence="1" type="ORF">PF002_g23538</name>
</gene>